<evidence type="ECO:0000313" key="4">
    <source>
        <dbReference type="Proteomes" id="UP000218151"/>
    </source>
</evidence>
<keyword evidence="1" id="KW-0472">Membrane</keyword>
<keyword evidence="1" id="KW-1133">Transmembrane helix</keyword>
<keyword evidence="4" id="KW-1185">Reference proteome</keyword>
<gene>
    <name evidence="3" type="ORF">CKY28_15980</name>
</gene>
<dbReference type="EMBL" id="NSLI01000005">
    <property type="protein sequence ID" value="PAX06637.1"/>
    <property type="molecule type" value="Genomic_DNA"/>
</dbReference>
<keyword evidence="1" id="KW-0812">Transmembrane</keyword>
<dbReference type="Proteomes" id="UP000218151">
    <property type="component" value="Unassembled WGS sequence"/>
</dbReference>
<proteinExistence type="predicted"/>
<feature type="transmembrane region" description="Helical" evidence="1">
    <location>
        <begin position="80"/>
        <end position="102"/>
    </location>
</feature>
<sequence>MVWSTLMASAAVTAIGDTLNPVDGDRENPARGLPSTAAVGGHPLHPMMIPYPVAFLTGALVTDLAARSTEDPFWARASKWLLGAGIVSGLAAGAVGAIDYFTIRRAREKTVGKLHAYGNPAALGLAAASLLARRGSGDEPPSTTAVGLSAATAALVGVTGWAGAELSYRHMVGVIGENDQHDHEEKQLVH</sequence>
<protein>
    <recommendedName>
        <fullName evidence="2">DUF2231 domain-containing protein</fullName>
    </recommendedName>
</protein>
<dbReference type="InterPro" id="IPR019251">
    <property type="entry name" value="DUF2231_TM"/>
</dbReference>
<feature type="domain" description="DUF2231" evidence="2">
    <location>
        <begin position="41"/>
        <end position="174"/>
    </location>
</feature>
<evidence type="ECO:0000256" key="1">
    <source>
        <dbReference type="SAM" id="Phobius"/>
    </source>
</evidence>
<evidence type="ECO:0000259" key="2">
    <source>
        <dbReference type="Pfam" id="PF09990"/>
    </source>
</evidence>
<dbReference type="OrthoDB" id="2873672at2"/>
<dbReference type="AlphaFoldDB" id="A0A2A2SBK6"/>
<organism evidence="3 4">
    <name type="scientific">Sphingomonas lenta</name>
    <dbReference type="NCBI Taxonomy" id="1141887"/>
    <lineage>
        <taxon>Bacteria</taxon>
        <taxon>Pseudomonadati</taxon>
        <taxon>Pseudomonadota</taxon>
        <taxon>Alphaproteobacteria</taxon>
        <taxon>Sphingomonadales</taxon>
        <taxon>Sphingomonadaceae</taxon>
        <taxon>Sphingomonas</taxon>
    </lineage>
</organism>
<name>A0A2A2SBK6_9SPHN</name>
<accession>A0A2A2SBK6</accession>
<dbReference type="Pfam" id="PF09990">
    <property type="entry name" value="DUF2231"/>
    <property type="match status" value="1"/>
</dbReference>
<evidence type="ECO:0000313" key="3">
    <source>
        <dbReference type="EMBL" id="PAX06637.1"/>
    </source>
</evidence>
<reference evidence="4" key="1">
    <citation type="submission" date="2017-09" db="EMBL/GenBank/DDBJ databases">
        <authorList>
            <person name="Feng G."/>
            <person name="Zhu H."/>
        </authorList>
    </citation>
    <scope>NUCLEOTIDE SEQUENCE [LARGE SCALE GENOMIC DNA]</scope>
    <source>
        <strain evidence="4">1PNM-20</strain>
    </source>
</reference>
<comment type="caution">
    <text evidence="3">The sequence shown here is derived from an EMBL/GenBank/DDBJ whole genome shotgun (WGS) entry which is preliminary data.</text>
</comment>